<accession>A0A0F9R7Q9</accession>
<dbReference type="SUPFAM" id="SSF64438">
    <property type="entry name" value="CNF1/YfiH-like putative cysteine hydrolases"/>
    <property type="match status" value="1"/>
</dbReference>
<comment type="caution">
    <text evidence="10">The sequence shown here is derived from an EMBL/GenBank/DDBJ whole genome shotgun (WGS) entry which is preliminary data.</text>
</comment>
<sequence>MYKLELQITDNITYITSKELFKNDIYLAFTTRKTGLSSKPYDSLNLGFHVDDDPKTVAQNRILTSKALKYNAEDLTCSQQVHGNKVMFVAQNEKGAGSLEYETSIAGVDGLARWKEPSHGNVFCGLFAGSPYRP</sequence>
<evidence type="ECO:0000256" key="4">
    <source>
        <dbReference type="ARBA" id="ARBA00022723"/>
    </source>
</evidence>
<dbReference type="EMBL" id="LAZR01001094">
    <property type="protein sequence ID" value="KKN50814.1"/>
    <property type="molecule type" value="Genomic_DNA"/>
</dbReference>
<dbReference type="InterPro" id="IPR038371">
    <property type="entry name" value="Cu_polyphenol_OxRdtase_sf"/>
</dbReference>
<name>A0A0F9R7Q9_9ZZZZ</name>
<reference evidence="10" key="1">
    <citation type="journal article" date="2015" name="Nature">
        <title>Complex archaea that bridge the gap between prokaryotes and eukaryotes.</title>
        <authorList>
            <person name="Spang A."/>
            <person name="Saw J.H."/>
            <person name="Jorgensen S.L."/>
            <person name="Zaremba-Niedzwiedzka K."/>
            <person name="Martijn J."/>
            <person name="Lind A.E."/>
            <person name="van Eijk R."/>
            <person name="Schleper C."/>
            <person name="Guy L."/>
            <person name="Ettema T.J."/>
        </authorList>
    </citation>
    <scope>NUCLEOTIDE SEQUENCE</scope>
</reference>
<evidence type="ECO:0000256" key="6">
    <source>
        <dbReference type="ARBA" id="ARBA00022833"/>
    </source>
</evidence>
<comment type="similarity">
    <text evidence="2">Belongs to the purine nucleoside phosphorylase YfiH/LACC1 family.</text>
</comment>
<evidence type="ECO:0000256" key="8">
    <source>
        <dbReference type="ARBA" id="ARBA00048968"/>
    </source>
</evidence>
<organism evidence="10">
    <name type="scientific">marine sediment metagenome</name>
    <dbReference type="NCBI Taxonomy" id="412755"/>
    <lineage>
        <taxon>unclassified sequences</taxon>
        <taxon>metagenomes</taxon>
        <taxon>ecological metagenomes</taxon>
    </lineage>
</organism>
<comment type="catalytic activity">
    <reaction evidence="7">
        <text>adenosine + H2O + H(+) = inosine + NH4(+)</text>
        <dbReference type="Rhea" id="RHEA:24408"/>
        <dbReference type="ChEBI" id="CHEBI:15377"/>
        <dbReference type="ChEBI" id="CHEBI:15378"/>
        <dbReference type="ChEBI" id="CHEBI:16335"/>
        <dbReference type="ChEBI" id="CHEBI:17596"/>
        <dbReference type="ChEBI" id="CHEBI:28938"/>
        <dbReference type="EC" id="3.5.4.4"/>
    </reaction>
    <physiologicalReaction direction="left-to-right" evidence="7">
        <dbReference type="Rhea" id="RHEA:24409"/>
    </physiologicalReaction>
</comment>
<dbReference type="GO" id="GO:0005507">
    <property type="term" value="F:copper ion binding"/>
    <property type="evidence" value="ECO:0007669"/>
    <property type="project" value="TreeGrafter"/>
</dbReference>
<evidence type="ECO:0000256" key="1">
    <source>
        <dbReference type="ARBA" id="ARBA00000553"/>
    </source>
</evidence>
<dbReference type="GO" id="GO:0016787">
    <property type="term" value="F:hydrolase activity"/>
    <property type="evidence" value="ECO:0007669"/>
    <property type="project" value="UniProtKB-KW"/>
</dbReference>
<dbReference type="Pfam" id="PF02578">
    <property type="entry name" value="Cu-oxidase_4"/>
    <property type="match status" value="1"/>
</dbReference>
<dbReference type="InterPro" id="IPR011324">
    <property type="entry name" value="Cytotoxic_necrot_fac-like_cat"/>
</dbReference>
<dbReference type="Gene3D" id="3.60.140.10">
    <property type="entry name" value="CNF1/YfiH-like putative cysteine hydrolases"/>
    <property type="match status" value="1"/>
</dbReference>
<dbReference type="GO" id="GO:0017061">
    <property type="term" value="F:S-methyl-5-thioadenosine phosphorylase activity"/>
    <property type="evidence" value="ECO:0007669"/>
    <property type="project" value="UniProtKB-EC"/>
</dbReference>
<evidence type="ECO:0000256" key="5">
    <source>
        <dbReference type="ARBA" id="ARBA00022801"/>
    </source>
</evidence>
<comment type="catalytic activity">
    <reaction evidence="9">
        <text>S-methyl-5'-thioadenosine + phosphate = 5-(methylsulfanyl)-alpha-D-ribose 1-phosphate + adenine</text>
        <dbReference type="Rhea" id="RHEA:11852"/>
        <dbReference type="ChEBI" id="CHEBI:16708"/>
        <dbReference type="ChEBI" id="CHEBI:17509"/>
        <dbReference type="ChEBI" id="CHEBI:43474"/>
        <dbReference type="ChEBI" id="CHEBI:58533"/>
        <dbReference type="EC" id="2.4.2.28"/>
    </reaction>
    <physiologicalReaction direction="left-to-right" evidence="9">
        <dbReference type="Rhea" id="RHEA:11853"/>
    </physiologicalReaction>
</comment>
<dbReference type="AlphaFoldDB" id="A0A0F9R7Q9"/>
<evidence type="ECO:0000256" key="3">
    <source>
        <dbReference type="ARBA" id="ARBA00022679"/>
    </source>
</evidence>
<comment type="catalytic activity">
    <reaction evidence="8">
        <text>adenosine + phosphate = alpha-D-ribose 1-phosphate + adenine</text>
        <dbReference type="Rhea" id="RHEA:27642"/>
        <dbReference type="ChEBI" id="CHEBI:16335"/>
        <dbReference type="ChEBI" id="CHEBI:16708"/>
        <dbReference type="ChEBI" id="CHEBI:43474"/>
        <dbReference type="ChEBI" id="CHEBI:57720"/>
        <dbReference type="EC" id="2.4.2.1"/>
    </reaction>
    <physiologicalReaction direction="left-to-right" evidence="8">
        <dbReference type="Rhea" id="RHEA:27643"/>
    </physiologicalReaction>
</comment>
<proteinExistence type="inferred from homology"/>
<evidence type="ECO:0000256" key="2">
    <source>
        <dbReference type="ARBA" id="ARBA00007353"/>
    </source>
</evidence>
<dbReference type="InterPro" id="IPR003730">
    <property type="entry name" value="Cu_polyphenol_OxRdtase"/>
</dbReference>
<comment type="catalytic activity">
    <reaction evidence="1">
        <text>inosine + phosphate = alpha-D-ribose 1-phosphate + hypoxanthine</text>
        <dbReference type="Rhea" id="RHEA:27646"/>
        <dbReference type="ChEBI" id="CHEBI:17368"/>
        <dbReference type="ChEBI" id="CHEBI:17596"/>
        <dbReference type="ChEBI" id="CHEBI:43474"/>
        <dbReference type="ChEBI" id="CHEBI:57720"/>
        <dbReference type="EC" id="2.4.2.1"/>
    </reaction>
    <physiologicalReaction direction="left-to-right" evidence="1">
        <dbReference type="Rhea" id="RHEA:27647"/>
    </physiologicalReaction>
</comment>
<keyword evidence="3" id="KW-0808">Transferase</keyword>
<evidence type="ECO:0000256" key="7">
    <source>
        <dbReference type="ARBA" id="ARBA00047989"/>
    </source>
</evidence>
<evidence type="ECO:0000313" key="10">
    <source>
        <dbReference type="EMBL" id="KKN50814.1"/>
    </source>
</evidence>
<protein>
    <submittedName>
        <fullName evidence="10">Uncharacterized protein</fullName>
    </submittedName>
</protein>
<keyword evidence="6" id="KW-0862">Zinc</keyword>
<dbReference type="PANTHER" id="PTHR30616">
    <property type="entry name" value="UNCHARACTERIZED PROTEIN YFIH"/>
    <property type="match status" value="1"/>
</dbReference>
<dbReference type="PANTHER" id="PTHR30616:SF2">
    <property type="entry name" value="PURINE NUCLEOSIDE PHOSPHORYLASE LACC1"/>
    <property type="match status" value="1"/>
</dbReference>
<evidence type="ECO:0000256" key="9">
    <source>
        <dbReference type="ARBA" id="ARBA00049893"/>
    </source>
</evidence>
<gene>
    <name evidence="10" type="ORF">LCGC14_0628960</name>
</gene>
<keyword evidence="5" id="KW-0378">Hydrolase</keyword>
<keyword evidence="4" id="KW-0479">Metal-binding</keyword>